<keyword evidence="3" id="KW-1185">Reference proteome</keyword>
<dbReference type="eggNOG" id="ENOG5032J6C">
    <property type="taxonomic scope" value="Bacteria"/>
</dbReference>
<dbReference type="Proteomes" id="UP000002221">
    <property type="component" value="Chromosome"/>
</dbReference>
<protein>
    <recommendedName>
        <fullName evidence="4">Tetratricopeptide repeat protein</fullName>
    </recommendedName>
</protein>
<dbReference type="Gene3D" id="1.25.40.10">
    <property type="entry name" value="Tetratricopeptide repeat domain"/>
    <property type="match status" value="1"/>
</dbReference>
<dbReference type="RefSeq" id="WP_012844551.1">
    <property type="nucleotide sequence ID" value="NC_013501.1"/>
</dbReference>
<dbReference type="AlphaFoldDB" id="D0MD28"/>
<name>D0MD28_RHOM4</name>
<sequence length="224" mass="24636">MPLPELRDIARRIDAGEAREVLPTLYQLAEQFPAWGAVQVLLARALQTVDRWDEALTVWQRAAFWLPDSPVVQDGIRAALRRVVQSVTTAEAADPSVSLPDPLQELARAAGRASQPDDDPAAASSAEPARPAPDDLDLDRLIAELESARIEPRPDLDDIPPPELEDDVDDLVSETLALIYAAQQQFEEAARVYEKLALQHPEKAAHYREQAAKMREKAAGQASP</sequence>
<dbReference type="EMBL" id="CP001807">
    <property type="protein sequence ID" value="ACY48940.1"/>
    <property type="molecule type" value="Genomic_DNA"/>
</dbReference>
<evidence type="ECO:0000313" key="3">
    <source>
        <dbReference type="Proteomes" id="UP000002221"/>
    </source>
</evidence>
<evidence type="ECO:0000256" key="1">
    <source>
        <dbReference type="SAM" id="MobiDB-lite"/>
    </source>
</evidence>
<feature type="region of interest" description="Disordered" evidence="1">
    <location>
        <begin position="147"/>
        <end position="166"/>
    </location>
</feature>
<reference evidence="2 3" key="1">
    <citation type="journal article" date="2009" name="Stand. Genomic Sci.">
        <title>Complete genome sequence of Rhodothermus marinus type strain (R-10).</title>
        <authorList>
            <person name="Nolan M."/>
            <person name="Tindall B.J."/>
            <person name="Pomrenke H."/>
            <person name="Lapidus A."/>
            <person name="Copeland A."/>
            <person name="Glavina Del Rio T."/>
            <person name="Lucas S."/>
            <person name="Chen F."/>
            <person name="Tice H."/>
            <person name="Cheng J.F."/>
            <person name="Saunders E."/>
            <person name="Han C."/>
            <person name="Bruce D."/>
            <person name="Goodwin L."/>
            <person name="Chain P."/>
            <person name="Pitluck S."/>
            <person name="Ovchinikova G."/>
            <person name="Pati A."/>
            <person name="Ivanova N."/>
            <person name="Mavromatis K."/>
            <person name="Chen A."/>
            <person name="Palaniappan K."/>
            <person name="Land M."/>
            <person name="Hauser L."/>
            <person name="Chang Y.J."/>
            <person name="Jeffries C.D."/>
            <person name="Brettin T."/>
            <person name="Goker M."/>
            <person name="Bristow J."/>
            <person name="Eisen J.A."/>
            <person name="Markowitz V."/>
            <person name="Hugenholtz P."/>
            <person name="Kyrpides N.C."/>
            <person name="Klenk H.P."/>
            <person name="Detter J.C."/>
        </authorList>
    </citation>
    <scope>NUCLEOTIDE SEQUENCE [LARGE SCALE GENOMIC DNA]</scope>
    <source>
        <strain evidence="3">ATCC 43812 / DSM 4252 / R-10</strain>
    </source>
</reference>
<feature type="region of interest" description="Disordered" evidence="1">
    <location>
        <begin position="107"/>
        <end position="137"/>
    </location>
</feature>
<dbReference type="InterPro" id="IPR011990">
    <property type="entry name" value="TPR-like_helical_dom_sf"/>
</dbReference>
<dbReference type="Pfam" id="PF13176">
    <property type="entry name" value="TPR_7"/>
    <property type="match status" value="1"/>
</dbReference>
<feature type="compositionally biased region" description="Acidic residues" evidence="1">
    <location>
        <begin position="157"/>
        <end position="166"/>
    </location>
</feature>
<feature type="compositionally biased region" description="Basic and acidic residues" evidence="1">
    <location>
        <begin position="147"/>
        <end position="156"/>
    </location>
</feature>
<gene>
    <name evidence="2" type="ordered locus">Rmar_2059</name>
</gene>
<evidence type="ECO:0000313" key="2">
    <source>
        <dbReference type="EMBL" id="ACY48940.1"/>
    </source>
</evidence>
<accession>D0MD28</accession>
<evidence type="ECO:0008006" key="4">
    <source>
        <dbReference type="Google" id="ProtNLM"/>
    </source>
</evidence>
<proteinExistence type="predicted"/>
<dbReference type="SUPFAM" id="SSF48452">
    <property type="entry name" value="TPR-like"/>
    <property type="match status" value="1"/>
</dbReference>
<dbReference type="HOGENOM" id="CLU_1128358_0_0_10"/>
<dbReference type="STRING" id="518766.Rmar_2059"/>
<dbReference type="KEGG" id="rmr:Rmar_2059"/>
<dbReference type="InterPro" id="IPR019734">
    <property type="entry name" value="TPR_rpt"/>
</dbReference>
<organism evidence="2 3">
    <name type="scientific">Rhodothermus marinus (strain ATCC 43812 / DSM 4252 / R-10)</name>
    <name type="common">Rhodothermus obamensis</name>
    <dbReference type="NCBI Taxonomy" id="518766"/>
    <lineage>
        <taxon>Bacteria</taxon>
        <taxon>Pseudomonadati</taxon>
        <taxon>Rhodothermota</taxon>
        <taxon>Rhodothermia</taxon>
        <taxon>Rhodothermales</taxon>
        <taxon>Rhodothermaceae</taxon>
        <taxon>Rhodothermus</taxon>
    </lineage>
</organism>